<evidence type="ECO:0000256" key="3">
    <source>
        <dbReference type="ARBA" id="ARBA00023054"/>
    </source>
</evidence>
<dbReference type="GO" id="GO:0035493">
    <property type="term" value="P:SNARE complex assembly"/>
    <property type="evidence" value="ECO:0007669"/>
    <property type="project" value="TreeGrafter"/>
</dbReference>
<sequence length="534" mass="59617">MSCDICGNAGSHTKPFHCITCARAHLEQPRVDLALILIEKDRVERHVKAVVEGSEDRESQHVSLVDSKGGLLVDRQECTNNIELQRTKAATEEVHGRMGMIDEQVDILKAQMDETRQRIEALRARNAQRKSDMSSAAYGVESRRANELNKVQQMIKKTDYESNKTHQDTIETRTYLCGTAARLAGLKVTKRKSKEDGSIEEIYCIGPGARTKIYDLRALNDAPPDQVSASLAAVAQLVVRVAAYLGVRLPAEITLPHVDYPQPTIFSPASSYSGKKVPFPGSTPSHSLGNSPEASRTLDPRIHLPKPRTLYLDRPLSHLSDEDAPAYSTFIEGVSLLAYNVAWLCRSQGMKDQFKQWEDVCPVGRNLYRLLVLQETKLPQRPENPLDKDMAPAKSSLRLPLRRSPVGFGELSHTTSHSFLNSAENAQYLSGWVLTPTKITDELKKYLFTEQQNLEWDKLDTREWEGMDNLISDDPVLIGDKRRENTGAGDGRSFLTSTTGSRKGAEQQDAGERARGVNGWTRVRGRKDDSRIGK</sequence>
<proteinExistence type="inferred from homology"/>
<dbReference type="Proteomes" id="UP000799753">
    <property type="component" value="Unassembled WGS sequence"/>
</dbReference>
<dbReference type="AlphaFoldDB" id="A0A6A6RLW6"/>
<dbReference type="InterPro" id="IPR018791">
    <property type="entry name" value="UV_resistance/autophagy_Atg14"/>
</dbReference>
<evidence type="ECO:0000256" key="2">
    <source>
        <dbReference type="ARBA" id="ARBA00013807"/>
    </source>
</evidence>
<feature type="region of interest" description="Disordered" evidence="5">
    <location>
        <begin position="277"/>
        <end position="300"/>
    </location>
</feature>
<dbReference type="GO" id="GO:0000149">
    <property type="term" value="F:SNARE binding"/>
    <property type="evidence" value="ECO:0007669"/>
    <property type="project" value="TreeGrafter"/>
</dbReference>
<dbReference type="GO" id="GO:0000323">
    <property type="term" value="C:lytic vacuole"/>
    <property type="evidence" value="ECO:0007669"/>
    <property type="project" value="TreeGrafter"/>
</dbReference>
<evidence type="ECO:0000256" key="5">
    <source>
        <dbReference type="SAM" id="MobiDB-lite"/>
    </source>
</evidence>
<keyword evidence="7" id="KW-1185">Reference proteome</keyword>
<reference evidence="6" key="1">
    <citation type="journal article" date="2020" name="Stud. Mycol.">
        <title>101 Dothideomycetes genomes: a test case for predicting lifestyles and emergence of pathogens.</title>
        <authorList>
            <person name="Haridas S."/>
            <person name="Albert R."/>
            <person name="Binder M."/>
            <person name="Bloem J."/>
            <person name="Labutti K."/>
            <person name="Salamov A."/>
            <person name="Andreopoulos B."/>
            <person name="Baker S."/>
            <person name="Barry K."/>
            <person name="Bills G."/>
            <person name="Bluhm B."/>
            <person name="Cannon C."/>
            <person name="Castanera R."/>
            <person name="Culley D."/>
            <person name="Daum C."/>
            <person name="Ezra D."/>
            <person name="Gonzalez J."/>
            <person name="Henrissat B."/>
            <person name="Kuo A."/>
            <person name="Liang C."/>
            <person name="Lipzen A."/>
            <person name="Lutzoni F."/>
            <person name="Magnuson J."/>
            <person name="Mondo S."/>
            <person name="Nolan M."/>
            <person name="Ohm R."/>
            <person name="Pangilinan J."/>
            <person name="Park H.-J."/>
            <person name="Ramirez L."/>
            <person name="Alfaro M."/>
            <person name="Sun H."/>
            <person name="Tritt A."/>
            <person name="Yoshinaga Y."/>
            <person name="Zwiers L.-H."/>
            <person name="Turgeon B."/>
            <person name="Goodwin S."/>
            <person name="Spatafora J."/>
            <person name="Crous P."/>
            <person name="Grigoriev I."/>
        </authorList>
    </citation>
    <scope>NUCLEOTIDE SEQUENCE</scope>
    <source>
        <strain evidence="6">CBS 473.64</strain>
    </source>
</reference>
<evidence type="ECO:0000256" key="4">
    <source>
        <dbReference type="SAM" id="Coils"/>
    </source>
</evidence>
<feature type="region of interest" description="Disordered" evidence="5">
    <location>
        <begin position="481"/>
        <end position="534"/>
    </location>
</feature>
<dbReference type="GO" id="GO:0032991">
    <property type="term" value="C:protein-containing complex"/>
    <property type="evidence" value="ECO:0007669"/>
    <property type="project" value="UniProtKB-ARBA"/>
</dbReference>
<evidence type="ECO:0000256" key="1">
    <source>
        <dbReference type="ARBA" id="ARBA00009574"/>
    </source>
</evidence>
<dbReference type="PANTHER" id="PTHR15157:SF13">
    <property type="entry name" value="AUTOPHAGY-RELATED PROTEIN 14"/>
    <property type="match status" value="1"/>
</dbReference>
<name>A0A6A6RLW6_9PLEO</name>
<dbReference type="Pfam" id="PF10186">
    <property type="entry name" value="ATG14"/>
    <property type="match status" value="1"/>
</dbReference>
<dbReference type="PANTHER" id="PTHR15157">
    <property type="entry name" value="UV RADIATION RESISTANCE-ASSOCIATED GENE PROTEIN"/>
    <property type="match status" value="1"/>
</dbReference>
<feature type="compositionally biased region" description="Polar residues" evidence="5">
    <location>
        <begin position="282"/>
        <end position="294"/>
    </location>
</feature>
<accession>A0A6A6RLW6</accession>
<dbReference type="GO" id="GO:0005768">
    <property type="term" value="C:endosome"/>
    <property type="evidence" value="ECO:0007669"/>
    <property type="project" value="TreeGrafter"/>
</dbReference>
<keyword evidence="3 4" id="KW-0175">Coiled coil</keyword>
<protein>
    <recommendedName>
        <fullName evidence="2">Autophagy-related protein 14</fullName>
    </recommendedName>
</protein>
<feature type="coiled-coil region" evidence="4">
    <location>
        <begin position="105"/>
        <end position="132"/>
    </location>
</feature>
<feature type="compositionally biased region" description="Basic and acidic residues" evidence="5">
    <location>
        <begin position="503"/>
        <end position="515"/>
    </location>
</feature>
<gene>
    <name evidence="6" type="ORF">P280DRAFT_408795</name>
</gene>
<dbReference type="EMBL" id="MU006797">
    <property type="protein sequence ID" value="KAF2636619.1"/>
    <property type="molecule type" value="Genomic_DNA"/>
</dbReference>
<organism evidence="6 7">
    <name type="scientific">Massarina eburnea CBS 473.64</name>
    <dbReference type="NCBI Taxonomy" id="1395130"/>
    <lineage>
        <taxon>Eukaryota</taxon>
        <taxon>Fungi</taxon>
        <taxon>Dikarya</taxon>
        <taxon>Ascomycota</taxon>
        <taxon>Pezizomycotina</taxon>
        <taxon>Dothideomycetes</taxon>
        <taxon>Pleosporomycetidae</taxon>
        <taxon>Pleosporales</taxon>
        <taxon>Massarineae</taxon>
        <taxon>Massarinaceae</taxon>
        <taxon>Massarina</taxon>
    </lineage>
</organism>
<evidence type="ECO:0000313" key="7">
    <source>
        <dbReference type="Proteomes" id="UP000799753"/>
    </source>
</evidence>
<comment type="similarity">
    <text evidence="1">Belongs to the ATG14 family.</text>
</comment>
<dbReference type="OrthoDB" id="16772at2759"/>
<evidence type="ECO:0000313" key="6">
    <source>
        <dbReference type="EMBL" id="KAF2636619.1"/>
    </source>
</evidence>